<proteinExistence type="predicted"/>
<keyword evidence="1" id="KW-0175">Coiled coil</keyword>
<gene>
    <name evidence="3" type="ORF">CHIRRI_LOCUS13611</name>
</gene>
<feature type="compositionally biased region" description="Basic residues" evidence="2">
    <location>
        <begin position="71"/>
        <end position="82"/>
    </location>
</feature>
<feature type="coiled-coil region" evidence="1">
    <location>
        <begin position="668"/>
        <end position="723"/>
    </location>
</feature>
<feature type="compositionally biased region" description="Polar residues" evidence="2">
    <location>
        <begin position="59"/>
        <end position="68"/>
    </location>
</feature>
<feature type="coiled-coil region" evidence="1">
    <location>
        <begin position="592"/>
        <end position="619"/>
    </location>
</feature>
<keyword evidence="4" id="KW-1185">Reference proteome</keyword>
<reference evidence="3" key="2">
    <citation type="submission" date="2022-10" db="EMBL/GenBank/DDBJ databases">
        <authorList>
            <consortium name="ENA_rothamsted_submissions"/>
            <consortium name="culmorum"/>
            <person name="King R."/>
        </authorList>
    </citation>
    <scope>NUCLEOTIDE SEQUENCE</scope>
</reference>
<protein>
    <submittedName>
        <fullName evidence="3">Uncharacterized protein</fullName>
    </submittedName>
</protein>
<feature type="region of interest" description="Disordered" evidence="2">
    <location>
        <begin position="53"/>
        <end position="82"/>
    </location>
</feature>
<name>A0A9N9S7K3_9DIPT</name>
<dbReference type="AlphaFoldDB" id="A0A9N9S7K3"/>
<evidence type="ECO:0000256" key="1">
    <source>
        <dbReference type="SAM" id="Coils"/>
    </source>
</evidence>
<organism evidence="3 4">
    <name type="scientific">Chironomus riparius</name>
    <dbReference type="NCBI Taxonomy" id="315576"/>
    <lineage>
        <taxon>Eukaryota</taxon>
        <taxon>Metazoa</taxon>
        <taxon>Ecdysozoa</taxon>
        <taxon>Arthropoda</taxon>
        <taxon>Hexapoda</taxon>
        <taxon>Insecta</taxon>
        <taxon>Pterygota</taxon>
        <taxon>Neoptera</taxon>
        <taxon>Endopterygota</taxon>
        <taxon>Diptera</taxon>
        <taxon>Nematocera</taxon>
        <taxon>Chironomoidea</taxon>
        <taxon>Chironomidae</taxon>
        <taxon>Chironominae</taxon>
        <taxon>Chironomus</taxon>
    </lineage>
</organism>
<evidence type="ECO:0000313" key="4">
    <source>
        <dbReference type="Proteomes" id="UP001153620"/>
    </source>
</evidence>
<accession>A0A9N9S7K3</accession>
<reference evidence="3" key="1">
    <citation type="submission" date="2022-01" db="EMBL/GenBank/DDBJ databases">
        <authorList>
            <person name="King R."/>
        </authorList>
    </citation>
    <scope>NUCLEOTIDE SEQUENCE</scope>
</reference>
<dbReference type="EMBL" id="OU895880">
    <property type="protein sequence ID" value="CAG9810799.1"/>
    <property type="molecule type" value="Genomic_DNA"/>
</dbReference>
<evidence type="ECO:0000313" key="3">
    <source>
        <dbReference type="EMBL" id="CAG9810799.1"/>
    </source>
</evidence>
<sequence>MDFIKTKLTARRNYNKFDSSGEEKVKRKFIDGFREASRASISQVIDNQIFDSHSHENSNNHWQNQSTFGDRKRKLADKNPKNQRKIVKFNENSQIVKTSPNSILNDYKPNCVTKNLNYSEFEVTKSTKKVPKIPNFDEIENIFDEPSQQFLEKVPKNKFLRIKKNPKYLKSLQNSKTIKTKTISTSSHENIENLQFSDTFKALNTESTSTVTSLRLPREVVLKSADISLKNSIRLKLKSVGKIIKALKPSKSYQVQQIEDTTMRVKKLSDMPKYRRIRSQSVDGRIEEELTADLREILQESALRTSKSSENFYDIVDYEAVDFENVYEDVGSKNDNYNLKIEAFNPQKFIMENLDQTQDLVDHNLSFMVSSNASTPKRGQVKENVTSNHQNKLRTFHTSPYVSKFARSVHKYSQNKSFIDMTFLNDETSMYIQESELNGYRDTSEKFKPSISGRKSYKSSNEFRNIASYTEITYDIVKMNRSIEKSLQDVEQGLSYVSADSQAFSIKNQSLTPRSLNFTNIQSSLDILAVNPSRLTSHPSRFAPKMTSFEASCPKTEPATLSSHTNPPDVVKMINFEVKQQKDLKTEQTNQKSLENSTIDSLRREIEDLKLQIHLKDLKIDQLEKCEKLKNKQIEKITKIAEKKFSEVQKRENLLKIIKIQAEVSNNVAKIKTELSMKSLEVEKLKENLTKKNEKFAKIGKKLKSKNSELESQQLKIEELQKTSNLRSKELAVMAKCWEESHEFACTLYEAKRDEWKQKLLDLKKVINNLELKVDKEEPKLLKTLKKRTFSTSAKPKDVNEVTKKFIHKNFEAEMVPRLIKRLDSINLADNEDNIGTKRSKMSTDLGNVSF</sequence>
<dbReference type="Proteomes" id="UP001153620">
    <property type="component" value="Chromosome 4"/>
</dbReference>
<evidence type="ECO:0000256" key="2">
    <source>
        <dbReference type="SAM" id="MobiDB-lite"/>
    </source>
</evidence>